<gene>
    <name evidence="2" type="ORF">DSM100238_1299</name>
</gene>
<protein>
    <submittedName>
        <fullName evidence="2">Uncharacterized protein</fullName>
    </submittedName>
</protein>
<dbReference type="Proteomes" id="UP000440041">
    <property type="component" value="Unassembled WGS sequence"/>
</dbReference>
<sequence>MPNHKPSVSADTHGALSVGRNRKHNPLPTLTWGSASIQPFTDAHWVLNVGKSFHRHSPTPQRRQKRGSATDEVRLVAAREIQHRAGKLDLMTESRIIRKHLFGTGTRIRNHVRILDHAQQLQS</sequence>
<dbReference type="AlphaFoldDB" id="A0A6A2V7K1"/>
<accession>A0A6A2V7K1</accession>
<dbReference type="EMBL" id="WBSO01000010">
    <property type="protein sequence ID" value="KAB8297414.1"/>
    <property type="molecule type" value="Genomic_DNA"/>
</dbReference>
<feature type="region of interest" description="Disordered" evidence="1">
    <location>
        <begin position="1"/>
        <end position="26"/>
    </location>
</feature>
<name>A0A6A2V7K1_9BIFI</name>
<comment type="caution">
    <text evidence="2">The sequence shown here is derived from an EMBL/GenBank/DDBJ whole genome shotgun (WGS) entry which is preliminary data.</text>
</comment>
<reference evidence="2 3" key="1">
    <citation type="submission" date="2019-09" db="EMBL/GenBank/DDBJ databases">
        <title>Characterization of the phylogenetic diversity of two novel species belonging to the genus Bifidobacterium: Bifidobacterium cebidarum sp. nov. and Bifidobacterium leontopitheci sp. nov.</title>
        <authorList>
            <person name="Lugli G.A."/>
            <person name="Duranti S."/>
            <person name="Milani C."/>
            <person name="Turroni F."/>
            <person name="Ventura M."/>
        </authorList>
    </citation>
    <scope>NUCLEOTIDE SEQUENCE [LARGE SCALE GENOMIC DNA]</scope>
    <source>
        <strain evidence="2 3">DSM 100238</strain>
    </source>
</reference>
<evidence type="ECO:0000256" key="1">
    <source>
        <dbReference type="SAM" id="MobiDB-lite"/>
    </source>
</evidence>
<evidence type="ECO:0000313" key="3">
    <source>
        <dbReference type="Proteomes" id="UP000440041"/>
    </source>
</evidence>
<keyword evidence="3" id="KW-1185">Reference proteome</keyword>
<evidence type="ECO:0000313" key="2">
    <source>
        <dbReference type="EMBL" id="KAB8297414.1"/>
    </source>
</evidence>
<proteinExistence type="predicted"/>
<organism evidence="2 3">
    <name type="scientific">Bifidobacterium apri</name>
    <dbReference type="NCBI Taxonomy" id="1769423"/>
    <lineage>
        <taxon>Bacteria</taxon>
        <taxon>Bacillati</taxon>
        <taxon>Actinomycetota</taxon>
        <taxon>Actinomycetes</taxon>
        <taxon>Bifidobacteriales</taxon>
        <taxon>Bifidobacteriaceae</taxon>
        <taxon>Bifidobacterium</taxon>
    </lineage>
</organism>